<sequence length="175" mass="19127">MAVAVVGEIGSLGKSPSFLGTSLGLLSLAAFGAIGFCHGYLGWKTLHRILLGAVSINPVFYGWMYVWNLTESETLTNIFTLGGWPLILIICILQVIFCTPLLDLLRHFQALSLRIENAFLYDGLILFISALMYLCVSAVCWQLGKAARGKPGLASLDTPPDTPLKENEYSDTQQQ</sequence>
<keyword evidence="2" id="KW-1133">Transmembrane helix</keyword>
<evidence type="ECO:0000256" key="2">
    <source>
        <dbReference type="SAM" id="Phobius"/>
    </source>
</evidence>
<comment type="caution">
    <text evidence="3">The sequence shown here is derived from an EMBL/GenBank/DDBJ whole genome shotgun (WGS) entry which is preliminary data.</text>
</comment>
<dbReference type="AlphaFoldDB" id="A0A644Y714"/>
<evidence type="ECO:0000256" key="1">
    <source>
        <dbReference type="SAM" id="MobiDB-lite"/>
    </source>
</evidence>
<feature type="transmembrane region" description="Helical" evidence="2">
    <location>
        <begin position="123"/>
        <end position="144"/>
    </location>
</feature>
<accession>A0A644Y714</accession>
<protein>
    <submittedName>
        <fullName evidence="3">Uncharacterized protein</fullName>
    </submittedName>
</protein>
<gene>
    <name evidence="3" type="ORF">SDC9_68354</name>
</gene>
<name>A0A644Y714_9ZZZZ</name>
<feature type="region of interest" description="Disordered" evidence="1">
    <location>
        <begin position="152"/>
        <end position="175"/>
    </location>
</feature>
<feature type="transmembrane region" description="Helical" evidence="2">
    <location>
        <begin position="18"/>
        <end position="37"/>
    </location>
</feature>
<evidence type="ECO:0000313" key="3">
    <source>
        <dbReference type="EMBL" id="MPM21904.1"/>
    </source>
</evidence>
<feature type="transmembrane region" description="Helical" evidence="2">
    <location>
        <begin position="78"/>
        <end position="102"/>
    </location>
</feature>
<reference evidence="3" key="1">
    <citation type="submission" date="2019-08" db="EMBL/GenBank/DDBJ databases">
        <authorList>
            <person name="Kucharzyk K."/>
            <person name="Murdoch R.W."/>
            <person name="Higgins S."/>
            <person name="Loffler F."/>
        </authorList>
    </citation>
    <scope>NUCLEOTIDE SEQUENCE</scope>
</reference>
<proteinExistence type="predicted"/>
<keyword evidence="2" id="KW-0812">Transmembrane</keyword>
<feature type="transmembrane region" description="Helical" evidence="2">
    <location>
        <begin position="49"/>
        <end position="66"/>
    </location>
</feature>
<dbReference type="EMBL" id="VSSQ01003692">
    <property type="protein sequence ID" value="MPM21904.1"/>
    <property type="molecule type" value="Genomic_DNA"/>
</dbReference>
<organism evidence="3">
    <name type="scientific">bioreactor metagenome</name>
    <dbReference type="NCBI Taxonomy" id="1076179"/>
    <lineage>
        <taxon>unclassified sequences</taxon>
        <taxon>metagenomes</taxon>
        <taxon>ecological metagenomes</taxon>
    </lineage>
</organism>
<keyword evidence="2" id="KW-0472">Membrane</keyword>